<sequence>MRIRRARRSSLLLPLFLLTGPAYAKGCLFHPSQHAPQKVSFGLVTVPADAKPGTVLAERRSTPRLSYAIRCPFPTRTSILNLFKTPSDIGGGIYDTNVPGVGIRVSFDYGGGSYVLAPESTYIEGLYHSHLGGAKVELVVTGPVTNRGELRTGTLAGAGYDGHVQAVVELADARVKPQEMMCPFLASQAAETVRAPAHAGGPAFLAVAGGSYPSVVFKVRESAEDRLGWQLRFEEEAASDPMLRHLDIDPLFRPASAAGGLDPHGLRRYFRVAIPDDRHTDWEYVNRVVASLAQRNDVELAYPDLSPVVSGVHDTAAGRSERPLQPQAAAVLHDHTFRQFYLYPADAGNGIYMLGGIDAHYAARLPGGSGDGVTVVTMEPGAWDPTHPDLPRSVRNFGDYRIDHNNTATAGILAAVDNGFGIRGIANRAALAHASSDVGNFVELREYLKPGDVLVTAFAAASGPIAGCATKCMLPVEFMPAWFDAIKDLTDHGIVVVESAGDSGIDLDHPAFGGRFDRSLRDSGAILVAGLCAMDARRSPSSNFGARIDSASWSCGDVFTTAVKSQDTEGPDIAGYTATHAGTPAAGAIVAGAAASLLGYARARNLALSSTGVRSLLNTSGTPLAGGDSSTTGTQPDLKKAFVDIDDCAGSIAR</sequence>
<dbReference type="Gene3D" id="3.40.50.200">
    <property type="entry name" value="Peptidase S8/S53 domain"/>
    <property type="match status" value="1"/>
</dbReference>
<dbReference type="InterPro" id="IPR054160">
    <property type="entry name" value="MrkD_recept-bd"/>
</dbReference>
<dbReference type="RefSeq" id="WP_167128651.1">
    <property type="nucleotide sequence ID" value="NZ_JAAQQR010000008.1"/>
</dbReference>
<feature type="chain" id="PRO_5045224526" evidence="1">
    <location>
        <begin position="25"/>
        <end position="654"/>
    </location>
</feature>
<name>A0ABX0Q7E5_9GAMM</name>
<dbReference type="SUPFAM" id="SSF52743">
    <property type="entry name" value="Subtilisin-like"/>
    <property type="match status" value="1"/>
</dbReference>
<organism evidence="4 5">
    <name type="scientific">Luteibacter jiangsuensis</name>
    <dbReference type="NCBI Taxonomy" id="637577"/>
    <lineage>
        <taxon>Bacteria</taxon>
        <taxon>Pseudomonadati</taxon>
        <taxon>Pseudomonadota</taxon>
        <taxon>Gammaproteobacteria</taxon>
        <taxon>Lysobacterales</taxon>
        <taxon>Rhodanobacteraceae</taxon>
        <taxon>Luteibacter</taxon>
    </lineage>
</organism>
<dbReference type="InterPro" id="IPR000209">
    <property type="entry name" value="Peptidase_S8/S53_dom"/>
</dbReference>
<keyword evidence="5" id="KW-1185">Reference proteome</keyword>
<accession>A0ABX0Q7E5</accession>
<evidence type="ECO:0000259" key="2">
    <source>
        <dbReference type="Pfam" id="PF00082"/>
    </source>
</evidence>
<dbReference type="Pfam" id="PF22003">
    <property type="entry name" value="MrkDrd"/>
    <property type="match status" value="1"/>
</dbReference>
<comment type="caution">
    <text evidence="4">The sequence shown here is derived from an EMBL/GenBank/DDBJ whole genome shotgun (WGS) entry which is preliminary data.</text>
</comment>
<evidence type="ECO:0000313" key="4">
    <source>
        <dbReference type="EMBL" id="NID06375.1"/>
    </source>
</evidence>
<reference evidence="4 5" key="1">
    <citation type="journal article" date="2011" name="Curr. Microbiol.">
        <title>Luteibacter jiangsuensis sp. nov.: a methamidophos-degrading bacterium isolated from a methamidophos-manufacturing factory.</title>
        <authorList>
            <person name="Wang L."/>
            <person name="Wang G.L."/>
            <person name="Li S.P."/>
            <person name="Jiang J.D."/>
        </authorList>
    </citation>
    <scope>NUCLEOTIDE SEQUENCE [LARGE SCALE GENOMIC DNA]</scope>
    <source>
        <strain evidence="4 5">CGMCC 1.10133</strain>
    </source>
</reference>
<dbReference type="Proteomes" id="UP001429601">
    <property type="component" value="Unassembled WGS sequence"/>
</dbReference>
<evidence type="ECO:0000259" key="3">
    <source>
        <dbReference type="Pfam" id="PF22003"/>
    </source>
</evidence>
<feature type="domain" description="MrkD-like receptor binding" evidence="3">
    <location>
        <begin position="39"/>
        <end position="156"/>
    </location>
</feature>
<dbReference type="InterPro" id="IPR036852">
    <property type="entry name" value="Peptidase_S8/S53_dom_sf"/>
</dbReference>
<protein>
    <submittedName>
        <fullName evidence="4">S8 family serine peptidase</fullName>
    </submittedName>
</protein>
<dbReference type="Gene3D" id="2.60.40.3310">
    <property type="match status" value="1"/>
</dbReference>
<evidence type="ECO:0000256" key="1">
    <source>
        <dbReference type="SAM" id="SignalP"/>
    </source>
</evidence>
<keyword evidence="1" id="KW-0732">Signal</keyword>
<gene>
    <name evidence="4" type="ORF">HBF26_15885</name>
</gene>
<feature type="domain" description="Peptidase S8/S53" evidence="2">
    <location>
        <begin position="407"/>
        <end position="622"/>
    </location>
</feature>
<dbReference type="Pfam" id="PF00082">
    <property type="entry name" value="Peptidase_S8"/>
    <property type="match status" value="1"/>
</dbReference>
<proteinExistence type="predicted"/>
<feature type="signal peptide" evidence="1">
    <location>
        <begin position="1"/>
        <end position="24"/>
    </location>
</feature>
<evidence type="ECO:0000313" key="5">
    <source>
        <dbReference type="Proteomes" id="UP001429601"/>
    </source>
</evidence>
<dbReference type="EMBL" id="JAAQQR010000008">
    <property type="protein sequence ID" value="NID06375.1"/>
    <property type="molecule type" value="Genomic_DNA"/>
</dbReference>